<dbReference type="RefSeq" id="WP_041893683.1">
    <property type="nucleotide sequence ID" value="NZ_CP010086.2"/>
</dbReference>
<dbReference type="PIRSF" id="PIRSF011474">
    <property type="entry name" value="Glucitol_operon_activator"/>
    <property type="match status" value="1"/>
</dbReference>
<dbReference type="Proteomes" id="UP000031866">
    <property type="component" value="Chromosome"/>
</dbReference>
<reference evidence="2" key="3">
    <citation type="submission" date="2020-05" db="EMBL/GenBank/DDBJ databases">
        <title>Genomic insights into acetone-butanol-ethanol (ABE) fermentation by sequencing solventogenic clostridia strains.</title>
        <authorList>
            <person name="Brown S."/>
        </authorList>
    </citation>
    <scope>NUCLEOTIDE SEQUENCE</scope>
    <source>
        <strain evidence="2">DJ126</strain>
    </source>
</reference>
<dbReference type="InterPro" id="IPR009693">
    <property type="entry name" value="Glucitol_operon_activator"/>
</dbReference>
<dbReference type="EMBL" id="CP010086">
    <property type="protein sequence ID" value="AJG97038.1"/>
    <property type="molecule type" value="Genomic_DNA"/>
</dbReference>
<dbReference type="GO" id="GO:0003677">
    <property type="term" value="F:DNA binding"/>
    <property type="evidence" value="ECO:0007669"/>
    <property type="project" value="UniProtKB-KW"/>
</dbReference>
<accession>A0A0B5QJZ7</accession>
<dbReference type="KEGG" id="cbei:LF65_00370"/>
<dbReference type="Proteomes" id="UP000821656">
    <property type="component" value="Unassembled WGS sequence"/>
</dbReference>
<reference evidence="3" key="1">
    <citation type="submission" date="2014-12" db="EMBL/GenBank/DDBJ databases">
        <title>Genome sequence of Clostridium beijerinckii strain 59B.</title>
        <authorList>
            <person name="Little G.T."/>
            <person name="Minton N.P."/>
        </authorList>
    </citation>
    <scope>NUCLEOTIDE SEQUENCE [LARGE SCALE GENOMIC DNA]</scope>
    <source>
        <strain evidence="3">59B</strain>
    </source>
</reference>
<evidence type="ECO:0000313" key="3">
    <source>
        <dbReference type="Proteomes" id="UP000031866"/>
    </source>
</evidence>
<proteinExistence type="predicted"/>
<dbReference type="AlphaFoldDB" id="A0A0B5QJZ7"/>
<keyword evidence="2" id="KW-0238">DNA-binding</keyword>
<dbReference type="EMBL" id="JABSXK010000001">
    <property type="protein sequence ID" value="NRV08692.1"/>
    <property type="molecule type" value="Genomic_DNA"/>
</dbReference>
<dbReference type="STRING" id="1520.LF65_00370"/>
<dbReference type="Pfam" id="PF06923">
    <property type="entry name" value="GutM"/>
    <property type="match status" value="1"/>
</dbReference>
<evidence type="ECO:0000313" key="1">
    <source>
        <dbReference type="EMBL" id="AJG97038.1"/>
    </source>
</evidence>
<sequence>MNFWFLIICFGIAFILQYILTFAQMKSFTAYYSKLRRRGRVAIGKVKGGFRAGCIAMFAIDQNGIILEGGYMQGITVLARVKKLNGFEGKDVGRLTEADCKNLAKPLTKAVLEASSNYNVIMGGGEVVEPQSPLQRLGNIFTAKKLKAHN</sequence>
<reference evidence="1" key="2">
    <citation type="submission" date="2016-02" db="EMBL/GenBank/DDBJ databases">
        <title>Genome sequence of Clostridium beijerinckii strain 59B.</title>
        <authorList>
            <person name="Little G.T."/>
            <person name="Minton N.P."/>
        </authorList>
    </citation>
    <scope>NUCLEOTIDE SEQUENCE</scope>
    <source>
        <strain evidence="1">NCIMB 14988</strain>
    </source>
</reference>
<evidence type="ECO:0000313" key="2">
    <source>
        <dbReference type="EMBL" id="NRV08692.1"/>
    </source>
</evidence>
<gene>
    <name evidence="2" type="ORF">DFH45_001655</name>
    <name evidence="1" type="ORF">LF65_00370</name>
</gene>
<dbReference type="OrthoDB" id="9096700at2"/>
<name>A0A0B5QJZ7_CLOBE</name>
<organism evidence="1 3">
    <name type="scientific">Clostridium beijerinckii</name>
    <name type="common">Clostridium MP</name>
    <dbReference type="NCBI Taxonomy" id="1520"/>
    <lineage>
        <taxon>Bacteria</taxon>
        <taxon>Bacillati</taxon>
        <taxon>Bacillota</taxon>
        <taxon>Clostridia</taxon>
        <taxon>Eubacteriales</taxon>
        <taxon>Clostridiaceae</taxon>
        <taxon>Clostridium</taxon>
    </lineage>
</organism>
<protein>
    <submittedName>
        <fullName evidence="1 2">Transcriptional regulator</fullName>
    </submittedName>
</protein>